<comment type="caution">
    <text evidence="3">The sequence shown here is derived from an EMBL/GenBank/DDBJ whole genome shotgun (WGS) entry which is preliminary data.</text>
</comment>
<feature type="region of interest" description="Disordered" evidence="1">
    <location>
        <begin position="378"/>
        <end position="398"/>
    </location>
</feature>
<dbReference type="RefSeq" id="WP_119976695.1">
    <property type="nucleotide sequence ID" value="NZ_JBHSQA010000002.1"/>
</dbReference>
<dbReference type="SUPFAM" id="SSF55729">
    <property type="entry name" value="Acyl-CoA N-acyltransferases (Nat)"/>
    <property type="match status" value="2"/>
</dbReference>
<evidence type="ECO:0000256" key="1">
    <source>
        <dbReference type="SAM" id="MobiDB-lite"/>
    </source>
</evidence>
<accession>A0A3A5MH30</accession>
<dbReference type="EMBL" id="QZVS01000097">
    <property type="protein sequence ID" value="RJT84701.1"/>
    <property type="molecule type" value="Genomic_DNA"/>
</dbReference>
<dbReference type="PROSITE" id="PS51186">
    <property type="entry name" value="GNAT"/>
    <property type="match status" value="1"/>
</dbReference>
<dbReference type="Pfam" id="PF00583">
    <property type="entry name" value="Acetyltransf_1"/>
    <property type="match status" value="1"/>
</dbReference>
<dbReference type="InterPro" id="IPR000182">
    <property type="entry name" value="GNAT_dom"/>
</dbReference>
<reference evidence="3 4" key="1">
    <citation type="submission" date="2018-09" db="EMBL/GenBank/DDBJ databases">
        <title>Novel species of Cryobacterium.</title>
        <authorList>
            <person name="Liu Q."/>
            <person name="Xin Y.-H."/>
        </authorList>
    </citation>
    <scope>NUCLEOTIDE SEQUENCE [LARGE SCALE GENOMIC DNA]</scope>
    <source>
        <strain evidence="3 4">Hh39</strain>
    </source>
</reference>
<dbReference type="GO" id="GO:0016747">
    <property type="term" value="F:acyltransferase activity, transferring groups other than amino-acyl groups"/>
    <property type="evidence" value="ECO:0007669"/>
    <property type="project" value="InterPro"/>
</dbReference>
<keyword evidence="4" id="KW-1185">Reference proteome</keyword>
<dbReference type="AlphaFoldDB" id="A0A3A5MH30"/>
<name>A0A3A5MH30_9MICO</name>
<dbReference type="CDD" id="cd04301">
    <property type="entry name" value="NAT_SF"/>
    <property type="match status" value="1"/>
</dbReference>
<evidence type="ECO:0000313" key="4">
    <source>
        <dbReference type="Proteomes" id="UP000272015"/>
    </source>
</evidence>
<sequence>MTEISFTVDELTVPTAPGAAGWNDFVAMVAVRNTVDAEAYGSDELDFTPEELLPVWQNQRYEPKRALAARVEGRIVARATFERLPVRDADSGETTITTSAEANAAPRDVAWLSVQVLPEWRRHGIGRALTDRIEALAAADGCRTLIVYAASRPAPGATLASPTGFGAVPLGNAEVRFLLRRGYRLEQVERGSRLSLPIGPDLLASFAEQAAEFAGVDFIVHCWCNTTPPEWRENIAMLYSRMSSDAPSAGLKEPVEVWTAERIVDEEQSFAGSPRVLLTAAVRHIPTGRLVGYSQLSVPAELTRPVSQEDTLVLREYRGHRLGMLLKVANLHYLQGVSPGHPSIITFNAEENRHMLAVNEALGFVPIGYEGAWRRSLPAPPAPLNAAPEPAASNSDRD</sequence>
<organism evidence="3 4">
    <name type="scientific">Cryobacterium melibiosiphilum</name>
    <dbReference type="NCBI Taxonomy" id="995039"/>
    <lineage>
        <taxon>Bacteria</taxon>
        <taxon>Bacillati</taxon>
        <taxon>Actinomycetota</taxon>
        <taxon>Actinomycetes</taxon>
        <taxon>Micrococcales</taxon>
        <taxon>Microbacteriaceae</taxon>
        <taxon>Cryobacterium</taxon>
    </lineage>
</organism>
<evidence type="ECO:0000259" key="2">
    <source>
        <dbReference type="PROSITE" id="PS51186"/>
    </source>
</evidence>
<feature type="domain" description="N-acetyltransferase" evidence="2">
    <location>
        <begin position="27"/>
        <end position="203"/>
    </location>
</feature>
<gene>
    <name evidence="3" type="ORF">D6T64_21365</name>
</gene>
<protein>
    <submittedName>
        <fullName evidence="3">GNAT family N-acetyltransferase</fullName>
    </submittedName>
</protein>
<dbReference type="Gene3D" id="3.40.630.30">
    <property type="match status" value="1"/>
</dbReference>
<dbReference type="Proteomes" id="UP000272015">
    <property type="component" value="Unassembled WGS sequence"/>
</dbReference>
<keyword evidence="3" id="KW-0808">Transferase</keyword>
<dbReference type="OrthoDB" id="4119890at2"/>
<proteinExistence type="predicted"/>
<evidence type="ECO:0000313" key="3">
    <source>
        <dbReference type="EMBL" id="RJT84701.1"/>
    </source>
</evidence>
<dbReference type="InterPro" id="IPR016181">
    <property type="entry name" value="Acyl_CoA_acyltransferase"/>
</dbReference>